<feature type="domain" description="Sfi1 spindle body" evidence="2">
    <location>
        <begin position="2"/>
        <end position="78"/>
    </location>
</feature>
<dbReference type="InterPro" id="IPR013665">
    <property type="entry name" value="Sfi1_dom"/>
</dbReference>
<evidence type="ECO:0000313" key="3">
    <source>
        <dbReference type="EMBL" id="CCO18996.1"/>
    </source>
</evidence>
<dbReference type="AlphaFoldDB" id="K8ELR9"/>
<feature type="region of interest" description="Disordered" evidence="1">
    <location>
        <begin position="72"/>
        <end position="95"/>
    </location>
</feature>
<evidence type="ECO:0000259" key="2">
    <source>
        <dbReference type="Pfam" id="PF08457"/>
    </source>
</evidence>
<protein>
    <recommendedName>
        <fullName evidence="2">Sfi1 spindle body domain-containing protein</fullName>
    </recommendedName>
</protein>
<sequence length="232" mass="27944">MTRIAFDAWTSAVHLRKKLERTKQKMETRLRRKLIKEWHLTAVKMRNAREDRKRVMKTTFRLWRMSLRVKDDDEGGEDGTLATTANRNGQNKEEEEKKCSLVRKMFHRWHISALKQRRNEREKEFVKVEVRERVLGENAKEMKARWKSEARKTRACEDALEALQSAAVKELEGEKENARDHRRDDGEYGNNNNNNNKRRERLREALMKQKVRLLEEIEREENRERIRARFGS</sequence>
<proteinExistence type="predicted"/>
<accession>K8ELR9</accession>
<dbReference type="EMBL" id="FO082267">
    <property type="protein sequence ID" value="CCO18996.1"/>
    <property type="molecule type" value="Genomic_DNA"/>
</dbReference>
<reference evidence="3 4" key="1">
    <citation type="submission" date="2011-10" db="EMBL/GenBank/DDBJ databases">
        <authorList>
            <person name="Genoscope - CEA"/>
        </authorList>
    </citation>
    <scope>NUCLEOTIDE SEQUENCE [LARGE SCALE GENOMIC DNA]</scope>
    <source>
        <strain evidence="3 4">RCC 1105</strain>
    </source>
</reference>
<evidence type="ECO:0000256" key="1">
    <source>
        <dbReference type="SAM" id="MobiDB-lite"/>
    </source>
</evidence>
<feature type="compositionally biased region" description="Basic and acidic residues" evidence="1">
    <location>
        <begin position="169"/>
        <end position="186"/>
    </location>
</feature>
<keyword evidence="4" id="KW-1185">Reference proteome</keyword>
<gene>
    <name evidence="3" type="ordered locus">Bathy12g02230</name>
</gene>
<dbReference type="RefSeq" id="XP_007509881.1">
    <property type="nucleotide sequence ID" value="XM_007509819.1"/>
</dbReference>
<dbReference type="Proteomes" id="UP000198341">
    <property type="component" value="Chromosome 12"/>
</dbReference>
<dbReference type="GeneID" id="19012486"/>
<evidence type="ECO:0000313" key="4">
    <source>
        <dbReference type="Proteomes" id="UP000198341"/>
    </source>
</evidence>
<dbReference type="KEGG" id="bpg:Bathy12g02230"/>
<name>K8ELR9_9CHLO</name>
<organism evidence="3 4">
    <name type="scientific">Bathycoccus prasinos</name>
    <dbReference type="NCBI Taxonomy" id="41875"/>
    <lineage>
        <taxon>Eukaryota</taxon>
        <taxon>Viridiplantae</taxon>
        <taxon>Chlorophyta</taxon>
        <taxon>Mamiellophyceae</taxon>
        <taxon>Mamiellales</taxon>
        <taxon>Bathycoccaceae</taxon>
        <taxon>Bathycoccus</taxon>
    </lineage>
</organism>
<feature type="region of interest" description="Disordered" evidence="1">
    <location>
        <begin position="168"/>
        <end position="200"/>
    </location>
</feature>
<dbReference type="Pfam" id="PF08457">
    <property type="entry name" value="Sfi1"/>
    <property type="match status" value="1"/>
</dbReference>